<protein>
    <submittedName>
        <fullName evidence="1">Uncharacterized protein</fullName>
    </submittedName>
</protein>
<evidence type="ECO:0000313" key="1">
    <source>
        <dbReference type="EMBL" id="ASO06436.1"/>
    </source>
</evidence>
<organism evidence="1 2">
    <name type="scientific">Arenibacter algicola</name>
    <dbReference type="NCBI Taxonomy" id="616991"/>
    <lineage>
        <taxon>Bacteria</taxon>
        <taxon>Pseudomonadati</taxon>
        <taxon>Bacteroidota</taxon>
        <taxon>Flavobacteriia</taxon>
        <taxon>Flavobacteriales</taxon>
        <taxon>Flavobacteriaceae</taxon>
        <taxon>Arenibacter</taxon>
    </lineage>
</organism>
<dbReference type="RefSeq" id="WP_093978924.1">
    <property type="nucleotide sequence ID" value="NZ_CP022515.1"/>
</dbReference>
<proteinExistence type="predicted"/>
<dbReference type="EMBL" id="CP022515">
    <property type="protein sequence ID" value="ASO06436.1"/>
    <property type="molecule type" value="Genomic_DNA"/>
</dbReference>
<dbReference type="AlphaFoldDB" id="A0A221UZB1"/>
<dbReference type="STRING" id="616991.GCA_000733925_01369"/>
<dbReference type="Proteomes" id="UP000204551">
    <property type="component" value="Chromosome"/>
</dbReference>
<gene>
    <name evidence="1" type="ORF">AREALGSMS7_03004</name>
</gene>
<name>A0A221UZB1_9FLAO</name>
<accession>A0A221UZB1</accession>
<dbReference type="KEGG" id="aalg:AREALGSMS7_03004"/>
<reference evidence="1 2" key="1">
    <citation type="submission" date="2017-07" db="EMBL/GenBank/DDBJ databases">
        <title>Genome Sequence of Arenibacter algicola Strain SMS7 Isolated from a culture of the Diatom Skeletonema marinoi.</title>
        <authorList>
            <person name="Topel M."/>
            <person name="Pinder M.I.M."/>
            <person name="Johansson O.N."/>
            <person name="Kourtchenko O."/>
            <person name="Godhe A."/>
            <person name="Clarke A.K."/>
        </authorList>
    </citation>
    <scope>NUCLEOTIDE SEQUENCE [LARGE SCALE GENOMIC DNA]</scope>
    <source>
        <strain evidence="1 2">SMS7</strain>
    </source>
</reference>
<evidence type="ECO:0000313" key="2">
    <source>
        <dbReference type="Proteomes" id="UP000204551"/>
    </source>
</evidence>
<sequence>MENTTKSICCICHDVIETQHVFSENNQVFLKRNMVQASNGSIPKDQWYPINFQWVSDMELRNNLVLQSNLE</sequence>